<protein>
    <submittedName>
        <fullName evidence="1">DUF3231 family protein</fullName>
    </submittedName>
</protein>
<dbReference type="Pfam" id="PF11553">
    <property type="entry name" value="DUF3231"/>
    <property type="match status" value="2"/>
</dbReference>
<organism evidence="1 2">
    <name type="scientific">Niallia oryzisoli</name>
    <dbReference type="NCBI Taxonomy" id="1737571"/>
    <lineage>
        <taxon>Bacteria</taxon>
        <taxon>Bacillati</taxon>
        <taxon>Bacillota</taxon>
        <taxon>Bacilli</taxon>
        <taxon>Bacillales</taxon>
        <taxon>Bacillaceae</taxon>
        <taxon>Niallia</taxon>
    </lineage>
</organism>
<evidence type="ECO:0000313" key="1">
    <source>
        <dbReference type="EMBL" id="WVX82206.1"/>
    </source>
</evidence>
<proteinExistence type="predicted"/>
<dbReference type="InterPro" id="IPR021617">
    <property type="entry name" value="DUF3231"/>
</dbReference>
<dbReference type="EMBL" id="CP137640">
    <property type="protein sequence ID" value="WVX82206.1"/>
    <property type="molecule type" value="Genomic_DNA"/>
</dbReference>
<name>A0ABZ2CIV1_9BACI</name>
<dbReference type="Gene3D" id="1.20.1260.10">
    <property type="match status" value="2"/>
</dbReference>
<dbReference type="Proteomes" id="UP001357223">
    <property type="component" value="Chromosome"/>
</dbReference>
<sequence length="336" mass="38878">MNFHNLISASELGTLWITYQEKTMILRILEYFIEKSDDQEAKNIMGMMWQELDYYVELMIRIFESEGAAIPKGFTKEDVNLDAPTLFDNGFDIMLLRILKEVSMGMYTINMNMAYRVDMMTLYEGLTTITHKCYKLATRYLLKKGILTLPPNITIPKTTEFIESKRYMKGFKLFSEKRSLNAIEVGFLHHGIEVNNIGMQLITGFAQSAKNKEVRQYFEKGKELAKKHIKTFQEFLLENDIQVSATSGSTVTTSTIAPFSDKLMMFCIDFLNGFSIVGESFGAFFTLRNDIALKTTLLTKDVYFYGQEGLEIMFKHGWYEEPPQTEDRNRIISRTE</sequence>
<dbReference type="RefSeq" id="WP_338451110.1">
    <property type="nucleotide sequence ID" value="NZ_CP137640.1"/>
</dbReference>
<accession>A0ABZ2CIV1</accession>
<reference evidence="1 2" key="1">
    <citation type="submission" date="2023-10" db="EMBL/GenBank/DDBJ databases">
        <title>Niallia locisalis sp.nov. isolated from a salt pond sample.</title>
        <authorList>
            <person name="Li X.-J."/>
            <person name="Dong L."/>
        </authorList>
    </citation>
    <scope>NUCLEOTIDE SEQUENCE [LARGE SCALE GENOMIC DNA]</scope>
    <source>
        <strain evidence="1 2">DSM 29761</strain>
    </source>
</reference>
<keyword evidence="2" id="KW-1185">Reference proteome</keyword>
<dbReference type="InterPro" id="IPR012347">
    <property type="entry name" value="Ferritin-like"/>
</dbReference>
<gene>
    <name evidence="1" type="ORF">R4Z09_04175</name>
</gene>
<evidence type="ECO:0000313" key="2">
    <source>
        <dbReference type="Proteomes" id="UP001357223"/>
    </source>
</evidence>